<dbReference type="Proteomes" id="UP000593737">
    <property type="component" value="Chromosome"/>
</dbReference>
<feature type="compositionally biased region" description="Basic and acidic residues" evidence="1">
    <location>
        <begin position="212"/>
        <end position="226"/>
    </location>
</feature>
<evidence type="ECO:0000256" key="1">
    <source>
        <dbReference type="SAM" id="MobiDB-lite"/>
    </source>
</evidence>
<gene>
    <name evidence="2" type="ORF">Nkreftii_002763</name>
</gene>
<evidence type="ECO:0000313" key="2">
    <source>
        <dbReference type="EMBL" id="QPD04989.1"/>
    </source>
</evidence>
<name>A0A7S8FFS1_9BACT</name>
<evidence type="ECO:0000313" key="3">
    <source>
        <dbReference type="Proteomes" id="UP000593737"/>
    </source>
</evidence>
<dbReference type="EMBL" id="CP047423">
    <property type="protein sequence ID" value="QPD04989.1"/>
    <property type="molecule type" value="Genomic_DNA"/>
</dbReference>
<feature type="region of interest" description="Disordered" evidence="1">
    <location>
        <begin position="197"/>
        <end position="226"/>
    </location>
</feature>
<reference evidence="2 3" key="1">
    <citation type="journal article" date="2020" name="ISME J.">
        <title>Enrichment and physiological characterization of a novel comammox Nitrospira indicates ammonium inhibition of complete nitrification.</title>
        <authorList>
            <person name="Sakoula D."/>
            <person name="Koch H."/>
            <person name="Frank J."/>
            <person name="Jetten M.S.M."/>
            <person name="van Kessel M.A.H.J."/>
            <person name="Lucker S."/>
        </authorList>
    </citation>
    <scope>NUCLEOTIDE SEQUENCE [LARGE SCALE GENOMIC DNA]</scope>
    <source>
        <strain evidence="2">Comreactor17</strain>
    </source>
</reference>
<organism evidence="2 3">
    <name type="scientific">Candidatus Nitrospira kreftii</name>
    <dbReference type="NCBI Taxonomy" id="2652173"/>
    <lineage>
        <taxon>Bacteria</taxon>
        <taxon>Pseudomonadati</taxon>
        <taxon>Nitrospirota</taxon>
        <taxon>Nitrospiria</taxon>
        <taxon>Nitrospirales</taxon>
        <taxon>Nitrospiraceae</taxon>
        <taxon>Nitrospira</taxon>
    </lineage>
</organism>
<dbReference type="KEGG" id="nkf:Nkreftii_002763"/>
<accession>A0A7S8FFS1</accession>
<protein>
    <submittedName>
        <fullName evidence="2">Uncharacterized protein</fullName>
    </submittedName>
</protein>
<dbReference type="AlphaFoldDB" id="A0A7S8FFS1"/>
<proteinExistence type="predicted"/>
<sequence>MSSWVCWLPALLGAGLIGWGFQGMRFRPWAAEKKQEIGRLTEELALWQKHQMGVRTIEKRVEVPVEKIVEKPVERQVDNPAHLARIKTLESEVAVIGGLREQIAKLEARPPKIVEKVVEKRVEVPVEKIVEKPVERQVDNPAHVARITALESEVAVIGGLREQIAKLEARPPGIVEKVVEKRVEVPVEKLVEKIVYRDKPGPTKTPQTTVSDDVRKAPRHSPDDLK</sequence>